<keyword evidence="4" id="KW-1185">Reference proteome</keyword>
<gene>
    <name evidence="3" type="primary">lsrG</name>
    <name evidence="3" type="ORF">SNAT2548_LOCUS5733</name>
</gene>
<reference evidence="3" key="1">
    <citation type="submission" date="2021-02" db="EMBL/GenBank/DDBJ databases">
        <authorList>
            <person name="Dougan E. K."/>
            <person name="Rhodes N."/>
            <person name="Thang M."/>
            <person name="Chan C."/>
        </authorList>
    </citation>
    <scope>NUCLEOTIDE SEQUENCE</scope>
</reference>
<evidence type="ECO:0000259" key="2">
    <source>
        <dbReference type="PROSITE" id="PS51725"/>
    </source>
</evidence>
<dbReference type="InterPro" id="IPR050744">
    <property type="entry name" value="AI-2_Isomerase_LsrG"/>
</dbReference>
<keyword evidence="1" id="KW-0694">RNA-binding</keyword>
<protein>
    <submittedName>
        <fullName evidence="3">LsrG protein</fullName>
    </submittedName>
</protein>
<comment type="caution">
    <text evidence="3">The sequence shown here is derived from an EMBL/GenBank/DDBJ whole genome shotgun (WGS) entry which is preliminary data.</text>
</comment>
<evidence type="ECO:0000313" key="3">
    <source>
        <dbReference type="EMBL" id="CAE7198448.1"/>
    </source>
</evidence>
<dbReference type="PANTHER" id="PTHR33336">
    <property type="entry name" value="QUINOL MONOOXYGENASE YGIN-RELATED"/>
    <property type="match status" value="1"/>
</dbReference>
<dbReference type="PROSITE" id="PS51725">
    <property type="entry name" value="ABM"/>
    <property type="match status" value="2"/>
</dbReference>
<feature type="domain" description="ABM" evidence="2">
    <location>
        <begin position="96"/>
        <end position="185"/>
    </location>
</feature>
<dbReference type="Pfam" id="PF03992">
    <property type="entry name" value="ABM"/>
    <property type="match status" value="2"/>
</dbReference>
<accession>A0A812J7E5</accession>
<organism evidence="3 4">
    <name type="scientific">Symbiodinium natans</name>
    <dbReference type="NCBI Taxonomy" id="878477"/>
    <lineage>
        <taxon>Eukaryota</taxon>
        <taxon>Sar</taxon>
        <taxon>Alveolata</taxon>
        <taxon>Dinophyceae</taxon>
        <taxon>Suessiales</taxon>
        <taxon>Symbiodiniaceae</taxon>
        <taxon>Symbiodinium</taxon>
    </lineage>
</organism>
<sequence>MDEIEKLMELKVTSKKPSSFYTRAAATFLRGTRDKDPVDELWVTALGNAIDSAITVGARMEKDALGKIAAVRTSYLQIDRSFSPQISLRLVRIPPVAVILQVEIKPEHVDEFIQVMKADAAGSREEAGCLRFDFLRHSENPCKFMTYEVFANAEAVSAHGAMPYVKAWGAFQYGDKKPVVSKTVLKADALSFQHQSPASGDNPVAVVFEADVKDDCVTEFVEVMTANARGSRLEAGCLRFDLLRGQEASSGRFVSYEVFESADAVEKHKEMPYTKAWGAFQYGDKKPLTSKTVTKYTALDLQAPELLT</sequence>
<feature type="domain" description="ABM" evidence="2">
    <location>
        <begin position="204"/>
        <end position="293"/>
    </location>
</feature>
<dbReference type="EMBL" id="CAJNDS010000369">
    <property type="protein sequence ID" value="CAE7198448.1"/>
    <property type="molecule type" value="Genomic_DNA"/>
</dbReference>
<dbReference type="SUPFAM" id="SSF54909">
    <property type="entry name" value="Dimeric alpha+beta barrel"/>
    <property type="match status" value="2"/>
</dbReference>
<proteinExistence type="predicted"/>
<dbReference type="PANTHER" id="PTHR33336:SF1">
    <property type="entry name" value="(4S)-4-HYDROXY-5-PHOSPHONOOXYPENTANE-2,3-DIONE ISOMERASE"/>
    <property type="match status" value="1"/>
</dbReference>
<dbReference type="GO" id="GO:0003723">
    <property type="term" value="F:RNA binding"/>
    <property type="evidence" value="ECO:0007669"/>
    <property type="project" value="UniProtKB-KW"/>
</dbReference>
<name>A0A812J7E5_9DINO</name>
<evidence type="ECO:0000256" key="1">
    <source>
        <dbReference type="ARBA" id="ARBA00022884"/>
    </source>
</evidence>
<evidence type="ECO:0000313" key="4">
    <source>
        <dbReference type="Proteomes" id="UP000604046"/>
    </source>
</evidence>
<dbReference type="Proteomes" id="UP000604046">
    <property type="component" value="Unassembled WGS sequence"/>
</dbReference>
<dbReference type="SUPFAM" id="SSF82704">
    <property type="entry name" value="AlbA-like"/>
    <property type="match status" value="1"/>
</dbReference>
<dbReference type="GO" id="GO:0005829">
    <property type="term" value="C:cytosol"/>
    <property type="evidence" value="ECO:0007669"/>
    <property type="project" value="TreeGrafter"/>
</dbReference>
<dbReference type="InterPro" id="IPR011008">
    <property type="entry name" value="Dimeric_a/b-barrel"/>
</dbReference>
<dbReference type="InterPro" id="IPR007138">
    <property type="entry name" value="ABM_dom"/>
</dbReference>
<dbReference type="InterPro" id="IPR036882">
    <property type="entry name" value="Alba-like_dom_sf"/>
</dbReference>
<dbReference type="GO" id="GO:0016491">
    <property type="term" value="F:oxidoreductase activity"/>
    <property type="evidence" value="ECO:0007669"/>
    <property type="project" value="TreeGrafter"/>
</dbReference>
<dbReference type="AlphaFoldDB" id="A0A812J7E5"/>
<dbReference type="Gene3D" id="3.30.70.100">
    <property type="match status" value="2"/>
</dbReference>
<dbReference type="OrthoDB" id="409111at2759"/>